<name>A0A482VLT3_ASBVE</name>
<comment type="subcellular location">
    <subcellularLocation>
        <location evidence="1">Cytoplasm</location>
    </subcellularLocation>
</comment>
<protein>
    <submittedName>
        <fullName evidence="7">Smaug-like 2</fullName>
    </submittedName>
</protein>
<feature type="region of interest" description="Disordered" evidence="5">
    <location>
        <begin position="223"/>
        <end position="242"/>
    </location>
</feature>
<accession>A0A482VLT3</accession>
<dbReference type="InterPro" id="IPR001660">
    <property type="entry name" value="SAM"/>
</dbReference>
<organism evidence="7 8">
    <name type="scientific">Asbolus verrucosus</name>
    <name type="common">Desert ironclad beetle</name>
    <dbReference type="NCBI Taxonomy" id="1661398"/>
    <lineage>
        <taxon>Eukaryota</taxon>
        <taxon>Metazoa</taxon>
        <taxon>Ecdysozoa</taxon>
        <taxon>Arthropoda</taxon>
        <taxon>Hexapoda</taxon>
        <taxon>Insecta</taxon>
        <taxon>Pterygota</taxon>
        <taxon>Neoptera</taxon>
        <taxon>Endopterygota</taxon>
        <taxon>Coleoptera</taxon>
        <taxon>Polyphaga</taxon>
        <taxon>Cucujiformia</taxon>
        <taxon>Tenebrionidae</taxon>
        <taxon>Pimeliinae</taxon>
        <taxon>Asbolus</taxon>
    </lineage>
</organism>
<dbReference type="SUPFAM" id="SSF47769">
    <property type="entry name" value="SAM/Pointed domain"/>
    <property type="match status" value="1"/>
</dbReference>
<dbReference type="Gene3D" id="1.10.150.50">
    <property type="entry name" value="Transcription Factor, Ets-1"/>
    <property type="match status" value="1"/>
</dbReference>
<keyword evidence="8" id="KW-1185">Reference proteome</keyword>
<reference evidence="7 8" key="1">
    <citation type="submission" date="2017-03" db="EMBL/GenBank/DDBJ databases">
        <title>Genome of the blue death feigning beetle - Asbolus verrucosus.</title>
        <authorList>
            <person name="Rider S.D."/>
        </authorList>
    </citation>
    <scope>NUCLEOTIDE SEQUENCE [LARGE SCALE GENOMIC DNA]</scope>
    <source>
        <strain evidence="7">Butters</strain>
        <tissue evidence="7">Head and leg muscle</tissue>
    </source>
</reference>
<evidence type="ECO:0000259" key="6">
    <source>
        <dbReference type="SMART" id="SM00454"/>
    </source>
</evidence>
<dbReference type="AlphaFoldDB" id="A0A482VLT3"/>
<evidence type="ECO:0000256" key="5">
    <source>
        <dbReference type="SAM" id="MobiDB-lite"/>
    </source>
</evidence>
<evidence type="ECO:0000256" key="1">
    <source>
        <dbReference type="ARBA" id="ARBA00004496"/>
    </source>
</evidence>
<sequence length="565" mass="64367">FMMEPSQMRDFSEFCEQLHEIRLKFHKWDSCERTVALYYLMVGLPFANARFLQHALEQCTTAASTPEAQVLERNANNSVFVARLLMEHPQHALTLLLTHLPLLRPGNKEAANSYLMTIKRVLSEFISPPCKIYNECVEIMSYVFIHPAFDKEDKKTFKHLLKQVLNRVSPENFIHSPVNESSDESTSPNPENADLIRLNRRSNSLTPAQTSSHESLSLGKEVWSSQENLSQPPPKPRSYSLSNDKSLLLNLTSLQSSSSETRLQDLQILSNLPVMKSILSWLKSLRLHKYSWVFHNLTYKQMLDLSEDTLLAIGITKGARHKLLLSIAKLKERSTMLTELETEVMNGGDLNAALKKLKGVLQTPLQVTYGEDLPSQFIKVMGKVCTQLLMLRQPSDECLMLFATLCERSDSSEAFTDEQKRRLNMWKVQLSKGNHLPMYTQKVHNNNSRSGWHCKMPLPAFTQEAHTQKSSSYPNVKNSTAVNPHRHSVGSVTLRKDFYPVAKGAETLKNDTSDNYKSNNGSQFHVRFEDTETNDKNKKQILKNTDIENSLESLCLQMMEHALGP</sequence>
<evidence type="ECO:0000313" key="8">
    <source>
        <dbReference type="Proteomes" id="UP000292052"/>
    </source>
</evidence>
<comment type="similarity">
    <text evidence="2">Belongs to the SMAUG family.</text>
</comment>
<dbReference type="Proteomes" id="UP000292052">
    <property type="component" value="Unassembled WGS sequence"/>
</dbReference>
<feature type="region of interest" description="Disordered" evidence="5">
    <location>
        <begin position="173"/>
        <end position="193"/>
    </location>
</feature>
<comment type="caution">
    <text evidence="7">The sequence shown here is derived from an EMBL/GenBank/DDBJ whole genome shotgun (WGS) entry which is preliminary data.</text>
</comment>
<dbReference type="InterPro" id="IPR058599">
    <property type="entry name" value="PHAT_Smg/ZCCHC2-like"/>
</dbReference>
<evidence type="ECO:0000256" key="4">
    <source>
        <dbReference type="ARBA" id="ARBA00022884"/>
    </source>
</evidence>
<dbReference type="PANTHER" id="PTHR12515:SF5">
    <property type="entry name" value="PROTEIN SMAUG"/>
    <property type="match status" value="1"/>
</dbReference>
<proteinExistence type="inferred from homology"/>
<dbReference type="EMBL" id="QDEB01089180">
    <property type="protein sequence ID" value="RZC33399.1"/>
    <property type="molecule type" value="Genomic_DNA"/>
</dbReference>
<dbReference type="OrthoDB" id="2155283at2759"/>
<keyword evidence="3" id="KW-0963">Cytoplasm</keyword>
<dbReference type="SMART" id="SM00454">
    <property type="entry name" value="SAM"/>
    <property type="match status" value="1"/>
</dbReference>
<dbReference type="Pfam" id="PF26034">
    <property type="entry name" value="PHAT_SMAUG"/>
    <property type="match status" value="1"/>
</dbReference>
<dbReference type="InterPro" id="IPR050897">
    <property type="entry name" value="SMAUG/VTS1_RNA-bind"/>
</dbReference>
<dbReference type="PANTHER" id="PTHR12515">
    <property type="entry name" value="STERILE ALPHA MOTIF DOMAIN CONTAINING PROTEIN 4-RELATED"/>
    <property type="match status" value="1"/>
</dbReference>
<feature type="domain" description="SAM" evidence="6">
    <location>
        <begin position="270"/>
        <end position="333"/>
    </location>
</feature>
<dbReference type="Gene3D" id="1.25.40.170">
    <property type="entry name" value="Smaug, PHAT domain"/>
    <property type="match status" value="1"/>
</dbReference>
<dbReference type="Pfam" id="PF00536">
    <property type="entry name" value="SAM_1"/>
    <property type="match status" value="1"/>
</dbReference>
<gene>
    <name evidence="7" type="ORF">BDFB_003645</name>
</gene>
<dbReference type="GO" id="GO:0000932">
    <property type="term" value="C:P-body"/>
    <property type="evidence" value="ECO:0007669"/>
    <property type="project" value="TreeGrafter"/>
</dbReference>
<dbReference type="STRING" id="1661398.A0A482VLT3"/>
<keyword evidence="4" id="KW-0694">RNA-binding</keyword>
<dbReference type="InterPro" id="IPR013761">
    <property type="entry name" value="SAM/pointed_sf"/>
</dbReference>
<dbReference type="GO" id="GO:0030371">
    <property type="term" value="F:translation repressor activity"/>
    <property type="evidence" value="ECO:0007669"/>
    <property type="project" value="InterPro"/>
</dbReference>
<dbReference type="GO" id="GO:0000289">
    <property type="term" value="P:nuclear-transcribed mRNA poly(A) tail shortening"/>
    <property type="evidence" value="ECO:0007669"/>
    <property type="project" value="TreeGrafter"/>
</dbReference>
<evidence type="ECO:0000313" key="7">
    <source>
        <dbReference type="EMBL" id="RZC33399.1"/>
    </source>
</evidence>
<feature type="region of interest" description="Disordered" evidence="5">
    <location>
        <begin position="198"/>
        <end position="217"/>
    </location>
</feature>
<feature type="non-terminal residue" evidence="7">
    <location>
        <position position="1"/>
    </location>
</feature>
<evidence type="ECO:0000256" key="3">
    <source>
        <dbReference type="ARBA" id="ARBA00022490"/>
    </source>
</evidence>
<feature type="compositionally biased region" description="Polar residues" evidence="5">
    <location>
        <begin position="178"/>
        <end position="190"/>
    </location>
</feature>
<dbReference type="GO" id="GO:0003729">
    <property type="term" value="F:mRNA binding"/>
    <property type="evidence" value="ECO:0007669"/>
    <property type="project" value="TreeGrafter"/>
</dbReference>
<evidence type="ECO:0000256" key="2">
    <source>
        <dbReference type="ARBA" id="ARBA00008232"/>
    </source>
</evidence>
<feature type="compositionally biased region" description="Polar residues" evidence="5">
    <location>
        <begin position="201"/>
        <end position="215"/>
    </location>
</feature>
<dbReference type="InterPro" id="IPR037093">
    <property type="entry name" value="PHAT_dom_sf"/>
</dbReference>